<evidence type="ECO:0000313" key="3">
    <source>
        <dbReference type="Proteomes" id="UP000681526"/>
    </source>
</evidence>
<dbReference type="EMBL" id="CAJRAY010000057">
    <property type="protein sequence ID" value="CAG5088548.1"/>
    <property type="molecule type" value="Genomic_DNA"/>
</dbReference>
<evidence type="ECO:0000259" key="1">
    <source>
        <dbReference type="Pfam" id="PF05050"/>
    </source>
</evidence>
<dbReference type="PANTHER" id="PTHR34203">
    <property type="entry name" value="METHYLTRANSFERASE, FKBM FAMILY PROTEIN"/>
    <property type="match status" value="1"/>
</dbReference>
<gene>
    <name evidence="2" type="primary">txxe 2380</name>
    <name evidence="2" type="ORF">TXXE_12050</name>
</gene>
<accession>A0ABN7S0T1</accession>
<keyword evidence="3" id="KW-1185">Reference proteome</keyword>
<dbReference type="Pfam" id="PF05050">
    <property type="entry name" value="Methyltransf_21"/>
    <property type="match status" value="1"/>
</dbReference>
<sequence>MRGCYIGNNRVLVSLTWGGKLIVHANDMSISPDLIIHGIYDVPLTNFLLKNLKPHHVFVDVGANMGLFTVLAGYLVGAKGKVIAFEANINHYELIKDNIALNYLTGNTLVFHAAVYSTETRLTFHATERFMGNGSIVPHDDFYKNRYNVDTFQSYEVDAVALDDVLIELPYINFVKLDIEGGEYHAFMGMQRLLEKKAIGTVIFELNKRMLGKDWFSLYSRLAEYRDLHGYSFFLLNLEGDLKPIELDALFTLDEVPAVVMTA</sequence>
<protein>
    <submittedName>
        <fullName evidence="2">Methyltransferase FkbM family</fullName>
    </submittedName>
</protein>
<dbReference type="PANTHER" id="PTHR34203:SF15">
    <property type="entry name" value="SLL1173 PROTEIN"/>
    <property type="match status" value="1"/>
</dbReference>
<dbReference type="Gene3D" id="3.40.50.150">
    <property type="entry name" value="Vaccinia Virus protein VP39"/>
    <property type="match status" value="1"/>
</dbReference>
<proteinExistence type="predicted"/>
<evidence type="ECO:0000313" key="2">
    <source>
        <dbReference type="EMBL" id="CAG5088548.1"/>
    </source>
</evidence>
<name>A0ABN7S0T1_THEXY</name>
<comment type="caution">
    <text evidence="2">The sequence shown here is derived from an EMBL/GenBank/DDBJ whole genome shotgun (WGS) entry which is preliminary data.</text>
</comment>
<organism evidence="2 3">
    <name type="scientific">Thermobacillus xylanilyticus</name>
    <dbReference type="NCBI Taxonomy" id="76633"/>
    <lineage>
        <taxon>Bacteria</taxon>
        <taxon>Bacillati</taxon>
        <taxon>Bacillota</taxon>
        <taxon>Bacilli</taxon>
        <taxon>Bacillales</taxon>
        <taxon>Paenibacillaceae</taxon>
        <taxon>Thermobacillus</taxon>
    </lineage>
</organism>
<feature type="domain" description="Methyltransferase FkbM" evidence="1">
    <location>
        <begin position="60"/>
        <end position="231"/>
    </location>
</feature>
<dbReference type="InterPro" id="IPR029063">
    <property type="entry name" value="SAM-dependent_MTases_sf"/>
</dbReference>
<dbReference type="RefSeq" id="WP_213484819.1">
    <property type="nucleotide sequence ID" value="NZ_CAJRAY010000057.1"/>
</dbReference>
<dbReference type="InterPro" id="IPR052514">
    <property type="entry name" value="SAM-dependent_MTase"/>
</dbReference>
<keyword evidence="2" id="KW-0489">Methyltransferase</keyword>
<dbReference type="Proteomes" id="UP000681526">
    <property type="component" value="Unassembled WGS sequence"/>
</dbReference>
<dbReference type="SUPFAM" id="SSF53335">
    <property type="entry name" value="S-adenosyl-L-methionine-dependent methyltransferases"/>
    <property type="match status" value="1"/>
</dbReference>
<dbReference type="GO" id="GO:0032259">
    <property type="term" value="P:methylation"/>
    <property type="evidence" value="ECO:0007669"/>
    <property type="project" value="UniProtKB-KW"/>
</dbReference>
<reference evidence="2 3" key="1">
    <citation type="submission" date="2021-04" db="EMBL/GenBank/DDBJ databases">
        <authorList>
            <person name="Rakotoarivonina H."/>
        </authorList>
    </citation>
    <scope>NUCLEOTIDE SEQUENCE [LARGE SCALE GENOMIC DNA]</scope>
    <source>
        <strain evidence="2 3">XE</strain>
    </source>
</reference>
<dbReference type="NCBIfam" id="TIGR01444">
    <property type="entry name" value="fkbM_fam"/>
    <property type="match status" value="1"/>
</dbReference>
<keyword evidence="2" id="KW-0808">Transferase</keyword>
<dbReference type="GO" id="GO:0008168">
    <property type="term" value="F:methyltransferase activity"/>
    <property type="evidence" value="ECO:0007669"/>
    <property type="project" value="UniProtKB-KW"/>
</dbReference>
<dbReference type="InterPro" id="IPR006342">
    <property type="entry name" value="FkbM_mtfrase"/>
</dbReference>